<reference evidence="5" key="1">
    <citation type="journal article" date="2023" name="Mol. Phylogenet. Evol.">
        <title>Genome-scale phylogeny and comparative genomics of the fungal order Sordariales.</title>
        <authorList>
            <person name="Hensen N."/>
            <person name="Bonometti L."/>
            <person name="Westerberg I."/>
            <person name="Brannstrom I.O."/>
            <person name="Guillou S."/>
            <person name="Cros-Aarteil S."/>
            <person name="Calhoun S."/>
            <person name="Haridas S."/>
            <person name="Kuo A."/>
            <person name="Mondo S."/>
            <person name="Pangilinan J."/>
            <person name="Riley R."/>
            <person name="LaButti K."/>
            <person name="Andreopoulos B."/>
            <person name="Lipzen A."/>
            <person name="Chen C."/>
            <person name="Yan M."/>
            <person name="Daum C."/>
            <person name="Ng V."/>
            <person name="Clum A."/>
            <person name="Steindorff A."/>
            <person name="Ohm R.A."/>
            <person name="Martin F."/>
            <person name="Silar P."/>
            <person name="Natvig D.O."/>
            <person name="Lalanne C."/>
            <person name="Gautier V."/>
            <person name="Ament-Velasquez S.L."/>
            <person name="Kruys A."/>
            <person name="Hutchinson M.I."/>
            <person name="Powell A.J."/>
            <person name="Barry K."/>
            <person name="Miller A.N."/>
            <person name="Grigoriev I.V."/>
            <person name="Debuchy R."/>
            <person name="Gladieux P."/>
            <person name="Hiltunen Thoren M."/>
            <person name="Johannesson H."/>
        </authorList>
    </citation>
    <scope>NUCLEOTIDE SEQUENCE</scope>
    <source>
        <strain evidence="5">CBS 118394</strain>
    </source>
</reference>
<accession>A0AAE0MFX2</accession>
<evidence type="ECO:0000256" key="1">
    <source>
        <dbReference type="ARBA" id="ARBA00004123"/>
    </source>
</evidence>
<dbReference type="Proteomes" id="UP001283341">
    <property type="component" value="Unassembled WGS sequence"/>
</dbReference>
<organism evidence="5 6">
    <name type="scientific">Apodospora peruviana</name>
    <dbReference type="NCBI Taxonomy" id="516989"/>
    <lineage>
        <taxon>Eukaryota</taxon>
        <taxon>Fungi</taxon>
        <taxon>Dikarya</taxon>
        <taxon>Ascomycota</taxon>
        <taxon>Pezizomycotina</taxon>
        <taxon>Sordariomycetes</taxon>
        <taxon>Sordariomycetidae</taxon>
        <taxon>Sordariales</taxon>
        <taxon>Lasiosphaeriaceae</taxon>
        <taxon>Apodospora</taxon>
    </lineage>
</organism>
<feature type="compositionally biased region" description="Basic and acidic residues" evidence="3">
    <location>
        <begin position="117"/>
        <end position="131"/>
    </location>
</feature>
<gene>
    <name evidence="5" type="ORF">B0H66DRAFT_52216</name>
</gene>
<dbReference type="Pfam" id="PF00730">
    <property type="entry name" value="HhH-GPD"/>
    <property type="match status" value="1"/>
</dbReference>
<dbReference type="EMBL" id="JAUEDM010000001">
    <property type="protein sequence ID" value="KAK3330243.1"/>
    <property type="molecule type" value="Genomic_DNA"/>
</dbReference>
<proteinExistence type="predicted"/>
<evidence type="ECO:0000313" key="5">
    <source>
        <dbReference type="EMBL" id="KAK3330243.1"/>
    </source>
</evidence>
<feature type="region of interest" description="Disordered" evidence="3">
    <location>
        <begin position="109"/>
        <end position="131"/>
    </location>
</feature>
<keyword evidence="2" id="KW-0539">Nucleus</keyword>
<evidence type="ECO:0000313" key="6">
    <source>
        <dbReference type="Proteomes" id="UP001283341"/>
    </source>
</evidence>
<feature type="region of interest" description="Disordered" evidence="3">
    <location>
        <begin position="165"/>
        <end position="205"/>
    </location>
</feature>
<dbReference type="GO" id="GO:0003677">
    <property type="term" value="F:DNA binding"/>
    <property type="evidence" value="ECO:0007669"/>
    <property type="project" value="InterPro"/>
</dbReference>
<protein>
    <recommendedName>
        <fullName evidence="4">HhH-GPD domain-containing protein</fullName>
    </recommendedName>
</protein>
<reference evidence="5" key="2">
    <citation type="submission" date="2023-06" db="EMBL/GenBank/DDBJ databases">
        <authorList>
            <consortium name="Lawrence Berkeley National Laboratory"/>
            <person name="Haridas S."/>
            <person name="Hensen N."/>
            <person name="Bonometti L."/>
            <person name="Westerberg I."/>
            <person name="Brannstrom I.O."/>
            <person name="Guillou S."/>
            <person name="Cros-Aarteil S."/>
            <person name="Calhoun S."/>
            <person name="Kuo A."/>
            <person name="Mondo S."/>
            <person name="Pangilinan J."/>
            <person name="Riley R."/>
            <person name="Labutti K."/>
            <person name="Andreopoulos B."/>
            <person name="Lipzen A."/>
            <person name="Chen C."/>
            <person name="Yanf M."/>
            <person name="Daum C."/>
            <person name="Ng V."/>
            <person name="Clum A."/>
            <person name="Steindorff A."/>
            <person name="Ohm R."/>
            <person name="Martin F."/>
            <person name="Silar P."/>
            <person name="Natvig D."/>
            <person name="Lalanne C."/>
            <person name="Gautier V."/>
            <person name="Ament-Velasquez S.L."/>
            <person name="Kruys A."/>
            <person name="Hutchinson M.I."/>
            <person name="Powell A.J."/>
            <person name="Barry K."/>
            <person name="Miller A.N."/>
            <person name="Grigoriev I.V."/>
            <person name="Debuchy R."/>
            <person name="Gladieux P."/>
            <person name="Thoren M.H."/>
            <person name="Johannesson H."/>
        </authorList>
    </citation>
    <scope>NUCLEOTIDE SEQUENCE</scope>
    <source>
        <strain evidence="5">CBS 118394</strain>
    </source>
</reference>
<sequence>MADDPLYGFDIADEASRAFLSLIIASGKVAKADMDELFQLSLMRGAEEWTMLMDCARAIREKALGLGDMASLEPGLVPFLGLILTGQADDFVRSVERLADSGELLKRARGKQATGAKKGEEGAASRTRELDRSVSHFWTDEGCQETLQSTVNAAEEAARLFGNDHTDVGKIVSQPTGSGDSTVDEDASGGVAHQKDKVGQSQVADERYQSAAERVIFMPGIKRGAKSPFFCTPTAASVEDDKRAFSAIQQPLSAQKPQPGRSTVPSLPIPPLSAERFGLIQEEVADDHFRLLVVVTFLIKTKGRAAIPIFRKFMDRFPTPQAIASADPAEIIALIHSLGLSAVRCSKIQRYARLWLEHAPCRSRRYGVKNYPSTGDGLYVRVSEEFGPEPESIHGGQCSVSTGVDTDEADAVTVSREMAGDG</sequence>
<dbReference type="PANTHER" id="PTHR15074">
    <property type="entry name" value="METHYL-CPG-BINDING PROTEIN"/>
    <property type="match status" value="1"/>
</dbReference>
<dbReference type="InterPro" id="IPR011257">
    <property type="entry name" value="DNA_glycosylase"/>
</dbReference>
<feature type="compositionally biased region" description="Basic and acidic residues" evidence="3">
    <location>
        <begin position="193"/>
        <end position="205"/>
    </location>
</feature>
<dbReference type="AlphaFoldDB" id="A0AAE0MFX2"/>
<dbReference type="GO" id="GO:0005634">
    <property type="term" value="C:nucleus"/>
    <property type="evidence" value="ECO:0007669"/>
    <property type="project" value="UniProtKB-SubCell"/>
</dbReference>
<dbReference type="Gene3D" id="1.10.340.30">
    <property type="entry name" value="Hypothetical protein, domain 2"/>
    <property type="match status" value="1"/>
</dbReference>
<dbReference type="GO" id="GO:0006285">
    <property type="term" value="P:base-excision repair, AP site formation"/>
    <property type="evidence" value="ECO:0007669"/>
    <property type="project" value="UniProtKB-ARBA"/>
</dbReference>
<evidence type="ECO:0000256" key="3">
    <source>
        <dbReference type="SAM" id="MobiDB-lite"/>
    </source>
</evidence>
<keyword evidence="6" id="KW-1185">Reference proteome</keyword>
<dbReference type="SUPFAM" id="SSF48150">
    <property type="entry name" value="DNA-glycosylase"/>
    <property type="match status" value="1"/>
</dbReference>
<comment type="subcellular location">
    <subcellularLocation>
        <location evidence="1">Nucleus</location>
    </subcellularLocation>
</comment>
<dbReference type="PANTHER" id="PTHR15074:SF0">
    <property type="entry name" value="METHYL-CPG-BINDING DOMAIN PROTEIN 4-LIKE PROTEIN"/>
    <property type="match status" value="1"/>
</dbReference>
<comment type="caution">
    <text evidence="5">The sequence shown here is derived from an EMBL/GenBank/DDBJ whole genome shotgun (WGS) entry which is preliminary data.</text>
</comment>
<dbReference type="InterPro" id="IPR045138">
    <property type="entry name" value="MeCP2/MBD4"/>
</dbReference>
<dbReference type="InterPro" id="IPR003265">
    <property type="entry name" value="HhH-GPD_domain"/>
</dbReference>
<name>A0AAE0MFX2_9PEZI</name>
<evidence type="ECO:0000256" key="2">
    <source>
        <dbReference type="ARBA" id="ARBA00023242"/>
    </source>
</evidence>
<feature type="domain" description="HhH-GPD" evidence="4">
    <location>
        <begin position="301"/>
        <end position="367"/>
    </location>
</feature>
<evidence type="ECO:0000259" key="4">
    <source>
        <dbReference type="Pfam" id="PF00730"/>
    </source>
</evidence>
<dbReference type="GO" id="GO:0003824">
    <property type="term" value="F:catalytic activity"/>
    <property type="evidence" value="ECO:0007669"/>
    <property type="project" value="InterPro"/>
</dbReference>